<protein>
    <recommendedName>
        <fullName evidence="3">N-acetyltransferase domain-containing protein</fullName>
    </recommendedName>
</protein>
<dbReference type="Pfam" id="PF00583">
    <property type="entry name" value="Acetyltransf_1"/>
    <property type="match status" value="2"/>
</dbReference>
<feature type="domain" description="N-acetyltransferase" evidence="3">
    <location>
        <begin position="8"/>
        <end position="173"/>
    </location>
</feature>
<dbReference type="EMBL" id="BOOK01000001">
    <property type="protein sequence ID" value="GIH98202.1"/>
    <property type="molecule type" value="Genomic_DNA"/>
</dbReference>
<evidence type="ECO:0000256" key="1">
    <source>
        <dbReference type="ARBA" id="ARBA00022679"/>
    </source>
</evidence>
<dbReference type="InterPro" id="IPR000182">
    <property type="entry name" value="GNAT_dom"/>
</dbReference>
<dbReference type="RefSeq" id="WP_203872695.1">
    <property type="nucleotide sequence ID" value="NZ_BOOK01000001.1"/>
</dbReference>
<comment type="caution">
    <text evidence="4">The sequence shown here is derived from an EMBL/GenBank/DDBJ whole genome shotgun (WGS) entry which is preliminary data.</text>
</comment>
<evidence type="ECO:0000259" key="3">
    <source>
        <dbReference type="PROSITE" id="PS51186"/>
    </source>
</evidence>
<organism evidence="4 5">
    <name type="scientific">Planobispora takensis</name>
    <dbReference type="NCBI Taxonomy" id="1367882"/>
    <lineage>
        <taxon>Bacteria</taxon>
        <taxon>Bacillati</taxon>
        <taxon>Actinomycetota</taxon>
        <taxon>Actinomycetes</taxon>
        <taxon>Streptosporangiales</taxon>
        <taxon>Streptosporangiaceae</taxon>
        <taxon>Planobispora</taxon>
    </lineage>
</organism>
<keyword evidence="2" id="KW-0012">Acyltransferase</keyword>
<evidence type="ECO:0000313" key="4">
    <source>
        <dbReference type="EMBL" id="GIH98202.1"/>
    </source>
</evidence>
<dbReference type="AlphaFoldDB" id="A0A8J3SSS7"/>
<evidence type="ECO:0000256" key="2">
    <source>
        <dbReference type="ARBA" id="ARBA00023315"/>
    </source>
</evidence>
<dbReference type="InterPro" id="IPR016181">
    <property type="entry name" value="Acyl_CoA_acyltransferase"/>
</dbReference>
<reference evidence="4" key="1">
    <citation type="submission" date="2021-01" db="EMBL/GenBank/DDBJ databases">
        <title>Whole genome shotgun sequence of Planobispora takensis NBRC 109077.</title>
        <authorList>
            <person name="Komaki H."/>
            <person name="Tamura T."/>
        </authorList>
    </citation>
    <scope>NUCLEOTIDE SEQUENCE</scope>
    <source>
        <strain evidence="4">NBRC 109077</strain>
    </source>
</reference>
<dbReference type="CDD" id="cd04301">
    <property type="entry name" value="NAT_SF"/>
    <property type="match status" value="1"/>
</dbReference>
<keyword evidence="1" id="KW-0808">Transferase</keyword>
<accession>A0A8J3SSS7</accession>
<proteinExistence type="predicted"/>
<dbReference type="PANTHER" id="PTHR43877">
    <property type="entry name" value="AMINOALKYLPHOSPHONATE N-ACETYLTRANSFERASE-RELATED-RELATED"/>
    <property type="match status" value="1"/>
</dbReference>
<gene>
    <name evidence="4" type="ORF">Pta02_02110</name>
</gene>
<evidence type="ECO:0000313" key="5">
    <source>
        <dbReference type="Proteomes" id="UP000634476"/>
    </source>
</evidence>
<dbReference type="PROSITE" id="PS51186">
    <property type="entry name" value="GNAT"/>
    <property type="match status" value="2"/>
</dbReference>
<sequence length="344" mass="37451">MPVDIALLDLERASQAELLGQFELARAAFAVDRPDAPPPTFDEVVDRLRMRPAGIGRKRLWTAHDTGEVVGLAVVLFPEAENTGLAVMELRVHPRSRNRGVATRLLQEVLPILRAENRQLVTGMGVTAGGDGERWAAAWGFTTVQGFVLQVLTIADVDPATWRVPVPAGYRLERWRGTAPEALLASYAEARSAIHDAPTGESSYRQPEWTPERVRAAEEEARRRGAELSTVVAVHEATGAVAGLTEIETHPGQPDLAFQADTAVLAGHRGRGLGRTVKAAMTRWLVAEKPGIARVATTTDAGNVHMISVNHQVGYRTTRTMIDVEAPLATLEAELRKRSHADWS</sequence>
<dbReference type="PANTHER" id="PTHR43877:SF1">
    <property type="entry name" value="ACETYLTRANSFERASE"/>
    <property type="match status" value="1"/>
</dbReference>
<dbReference type="Proteomes" id="UP000634476">
    <property type="component" value="Unassembled WGS sequence"/>
</dbReference>
<dbReference type="Gene3D" id="3.40.630.30">
    <property type="match status" value="1"/>
</dbReference>
<feature type="domain" description="N-acetyltransferase" evidence="3">
    <location>
        <begin position="188"/>
        <end position="338"/>
    </location>
</feature>
<dbReference type="SUPFAM" id="SSF55729">
    <property type="entry name" value="Acyl-CoA N-acyltransferases (Nat)"/>
    <property type="match status" value="2"/>
</dbReference>
<dbReference type="GO" id="GO:0016747">
    <property type="term" value="F:acyltransferase activity, transferring groups other than amino-acyl groups"/>
    <property type="evidence" value="ECO:0007669"/>
    <property type="project" value="InterPro"/>
</dbReference>
<keyword evidence="5" id="KW-1185">Reference proteome</keyword>
<name>A0A8J3SSS7_9ACTN</name>
<dbReference type="InterPro" id="IPR050832">
    <property type="entry name" value="Bact_Acetyltransf"/>
</dbReference>